<dbReference type="EMBL" id="CAXHTB010000006">
    <property type="protein sequence ID" value="CAL0308905.1"/>
    <property type="molecule type" value="Genomic_DNA"/>
</dbReference>
<feature type="compositionally biased region" description="Low complexity" evidence="2">
    <location>
        <begin position="87"/>
        <end position="98"/>
    </location>
</feature>
<organism evidence="3 4">
    <name type="scientific">Lupinus luteus</name>
    <name type="common">European yellow lupine</name>
    <dbReference type="NCBI Taxonomy" id="3873"/>
    <lineage>
        <taxon>Eukaryota</taxon>
        <taxon>Viridiplantae</taxon>
        <taxon>Streptophyta</taxon>
        <taxon>Embryophyta</taxon>
        <taxon>Tracheophyta</taxon>
        <taxon>Spermatophyta</taxon>
        <taxon>Magnoliopsida</taxon>
        <taxon>eudicotyledons</taxon>
        <taxon>Gunneridae</taxon>
        <taxon>Pentapetalae</taxon>
        <taxon>rosids</taxon>
        <taxon>fabids</taxon>
        <taxon>Fabales</taxon>
        <taxon>Fabaceae</taxon>
        <taxon>Papilionoideae</taxon>
        <taxon>50 kb inversion clade</taxon>
        <taxon>genistoids sensu lato</taxon>
        <taxon>core genistoids</taxon>
        <taxon>Genisteae</taxon>
        <taxon>Lupinus</taxon>
    </lineage>
</organism>
<dbReference type="Proteomes" id="UP001497480">
    <property type="component" value="Unassembled WGS sequence"/>
</dbReference>
<keyword evidence="4" id="KW-1185">Reference proteome</keyword>
<feature type="compositionally biased region" description="Basic and acidic residues" evidence="2">
    <location>
        <begin position="1"/>
        <end position="12"/>
    </location>
</feature>
<feature type="region of interest" description="Disordered" evidence="2">
    <location>
        <begin position="1"/>
        <end position="54"/>
    </location>
</feature>
<comment type="caution">
    <text evidence="3">The sequence shown here is derived from an EMBL/GenBank/DDBJ whole genome shotgun (WGS) entry which is preliminary data.</text>
</comment>
<proteinExistence type="inferred from homology"/>
<comment type="similarity">
    <text evidence="1">Belongs to the LEA type 1 family.</text>
</comment>
<feature type="compositionally biased region" description="Polar residues" evidence="2">
    <location>
        <begin position="99"/>
        <end position="122"/>
    </location>
</feature>
<evidence type="ECO:0000313" key="4">
    <source>
        <dbReference type="Proteomes" id="UP001497480"/>
    </source>
</evidence>
<dbReference type="PANTHER" id="PTHR33493:SF2">
    <property type="entry name" value="LATE EMBRYOGENESIS ABUNDANT PROTEIN 46"/>
    <property type="match status" value="1"/>
</dbReference>
<feature type="compositionally biased region" description="Basic and acidic residues" evidence="2">
    <location>
        <begin position="25"/>
        <end position="54"/>
    </location>
</feature>
<dbReference type="GO" id="GO:0009793">
    <property type="term" value="P:embryo development ending in seed dormancy"/>
    <property type="evidence" value="ECO:0007669"/>
    <property type="project" value="InterPro"/>
</dbReference>
<sequence length="269" mass="28037">MQAAKKAIESVKESAANIGASAKSGLEKTKATVQEKSEKMTAHDPIQKDMATHRKEERLNQAELEKQEALHHNSAVKESATAGHSVAGQHTATGAAGTRSSTNYTTGEHGQPMGANQMSKMPNQHGLGYGLGQSVMAGHVEGQHTATVPAGNRSPTNYTIGGHGHGYGLGQSGVNDQMESQYTSAGLGPGTETAAYTTTGEPMSPMRANQTSTMHGQHEHGLGHGLEELAEEMVGTNPTGRNTGMGRTKAHNTHVDGTALAHSGGPRFT</sequence>
<protein>
    <submittedName>
        <fullName evidence="3">Uncharacterized protein</fullName>
    </submittedName>
</protein>
<evidence type="ECO:0000256" key="2">
    <source>
        <dbReference type="SAM" id="MobiDB-lite"/>
    </source>
</evidence>
<dbReference type="Pfam" id="PF03760">
    <property type="entry name" value="LEA_1"/>
    <property type="match status" value="1"/>
</dbReference>
<dbReference type="AlphaFoldDB" id="A0AAV1WHS2"/>
<dbReference type="PANTHER" id="PTHR33493">
    <property type="entry name" value="LATE EMBRYOGENESIS ABUNDANT PROTEIN 6-RELATED"/>
    <property type="match status" value="1"/>
</dbReference>
<feature type="region of interest" description="Disordered" evidence="2">
    <location>
        <begin position="68"/>
        <end position="130"/>
    </location>
</feature>
<reference evidence="3 4" key="1">
    <citation type="submission" date="2024-03" db="EMBL/GenBank/DDBJ databases">
        <authorList>
            <person name="Martinez-Hernandez J."/>
        </authorList>
    </citation>
    <scope>NUCLEOTIDE SEQUENCE [LARGE SCALE GENOMIC DNA]</scope>
</reference>
<name>A0AAV1WHS2_LUPLU</name>
<dbReference type="InterPro" id="IPR005513">
    <property type="entry name" value="LEA_1"/>
</dbReference>
<accession>A0AAV1WHS2</accession>
<evidence type="ECO:0000256" key="1">
    <source>
        <dbReference type="ARBA" id="ARBA00010975"/>
    </source>
</evidence>
<gene>
    <name evidence="3" type="ORF">LLUT_LOCUS9965</name>
</gene>
<evidence type="ECO:0000313" key="3">
    <source>
        <dbReference type="EMBL" id="CAL0308905.1"/>
    </source>
</evidence>